<dbReference type="RefSeq" id="WP_164126628.1">
    <property type="nucleotide sequence ID" value="NZ_JAAGOX010000001.1"/>
</dbReference>
<reference evidence="1" key="1">
    <citation type="submission" date="2020-02" db="EMBL/GenBank/DDBJ databases">
        <title>Delineation of the pyrene-degrading pathway in Roseobacter clade bacteria by genomic analysis.</title>
        <authorList>
            <person name="Zhou H."/>
            <person name="Wang H."/>
        </authorList>
    </citation>
    <scope>NUCLEOTIDE SEQUENCE</scope>
    <source>
        <strain evidence="1">PrR005</strain>
    </source>
</reference>
<dbReference type="EMBL" id="JAAGOX010000001">
    <property type="protein sequence ID" value="NDW43394.1"/>
    <property type="molecule type" value="Genomic_DNA"/>
</dbReference>
<comment type="caution">
    <text evidence="1">The sequence shown here is derived from an EMBL/GenBank/DDBJ whole genome shotgun (WGS) entry which is preliminary data.</text>
</comment>
<proteinExistence type="predicted"/>
<name>A0A6B2NM55_9RHOB</name>
<evidence type="ECO:0000313" key="1">
    <source>
        <dbReference type="EMBL" id="NDW43394.1"/>
    </source>
</evidence>
<organism evidence="1">
    <name type="scientific">Ruegeria sp. PrR005</name>
    <dbReference type="NCBI Taxonomy" id="2706882"/>
    <lineage>
        <taxon>Bacteria</taxon>
        <taxon>Pseudomonadati</taxon>
        <taxon>Pseudomonadota</taxon>
        <taxon>Alphaproteobacteria</taxon>
        <taxon>Rhodobacterales</taxon>
        <taxon>Roseobacteraceae</taxon>
        <taxon>Ruegeria</taxon>
    </lineage>
</organism>
<sequence length="144" mass="16431">MAEFVVHHAEGLVRVTWHSELQAVYLKWYSEYDEGTRVRDAVLAALAWVRTNKVEHWVADVSTSPHALSERDYEWVSSDAFRVAILDSPLRKFVLIPPLPDSGQNDAWVADWEANTLSRFGDRVSARVCTTLDEARRFLTMSPA</sequence>
<dbReference type="AlphaFoldDB" id="A0A6B2NM55"/>
<accession>A0A6B2NM55</accession>
<gene>
    <name evidence="1" type="ORF">G0P99_00305</name>
</gene>
<protein>
    <recommendedName>
        <fullName evidence="2">STAS/SEC14 domain-containing protein</fullName>
    </recommendedName>
</protein>
<evidence type="ECO:0008006" key="2">
    <source>
        <dbReference type="Google" id="ProtNLM"/>
    </source>
</evidence>